<sequence>MRGTHHASGIALAFADQFAVAVFGHPMRASEMSIMDGAAAVGIALWIEAKENLHSFAPIGAITLGIEKAHVEFHMLAIIRRQRLAGRWCVEICLCRAAHHSLTFG</sequence>
<evidence type="ECO:0000313" key="1">
    <source>
        <dbReference type="EMBL" id="KYO49521.1"/>
    </source>
</evidence>
<gene>
    <name evidence="1" type="ORF">AUP44_16920</name>
</gene>
<dbReference type="EMBL" id="LPZR01000226">
    <property type="protein sequence ID" value="KYO49521.1"/>
    <property type="molecule type" value="Genomic_DNA"/>
</dbReference>
<protein>
    <submittedName>
        <fullName evidence="1">Uncharacterized protein</fullName>
    </submittedName>
</protein>
<accession>A0A162JN76</accession>
<evidence type="ECO:0000313" key="2">
    <source>
        <dbReference type="Proteomes" id="UP000075787"/>
    </source>
</evidence>
<comment type="caution">
    <text evidence="1">The sequence shown here is derived from an EMBL/GenBank/DDBJ whole genome shotgun (WGS) entry which is preliminary data.</text>
</comment>
<proteinExistence type="predicted"/>
<dbReference type="AlphaFoldDB" id="A0A162JN76"/>
<name>A0A162JN76_9PROT</name>
<reference evidence="1 2" key="1">
    <citation type="submission" date="2015-12" db="EMBL/GenBank/DDBJ databases">
        <title>Genome sequence of Tistrella mobilis MCCC 1A02139.</title>
        <authorList>
            <person name="Lu L."/>
            <person name="Lai Q."/>
            <person name="Shao Z."/>
            <person name="Qian P."/>
        </authorList>
    </citation>
    <scope>NUCLEOTIDE SEQUENCE [LARGE SCALE GENOMIC DNA]</scope>
    <source>
        <strain evidence="1 2">MCCC 1A02139</strain>
    </source>
</reference>
<organism evidence="1 2">
    <name type="scientific">Tistrella mobilis</name>
    <dbReference type="NCBI Taxonomy" id="171437"/>
    <lineage>
        <taxon>Bacteria</taxon>
        <taxon>Pseudomonadati</taxon>
        <taxon>Pseudomonadota</taxon>
        <taxon>Alphaproteobacteria</taxon>
        <taxon>Geminicoccales</taxon>
        <taxon>Geminicoccaceae</taxon>
        <taxon>Tistrella</taxon>
    </lineage>
</organism>
<dbReference type="Proteomes" id="UP000075787">
    <property type="component" value="Unassembled WGS sequence"/>
</dbReference>